<accession>A0A841CZ63</accession>
<dbReference type="InterPro" id="IPR021799">
    <property type="entry name" value="PIN-like_prokaryotic"/>
</dbReference>
<dbReference type="EMBL" id="JACHJJ010000001">
    <property type="protein sequence ID" value="MBB5961398.1"/>
    <property type="molecule type" value="Genomic_DNA"/>
</dbReference>
<reference evidence="1 2" key="1">
    <citation type="submission" date="2020-08" db="EMBL/GenBank/DDBJ databases">
        <title>Genomic Encyclopedia of Type Strains, Phase III (KMG-III): the genomes of soil and plant-associated and newly described type strains.</title>
        <authorList>
            <person name="Whitman W."/>
        </authorList>
    </citation>
    <scope>NUCLEOTIDE SEQUENCE [LARGE SCALE GENOMIC DNA]</scope>
    <source>
        <strain evidence="1 2">CECT 3303</strain>
    </source>
</reference>
<gene>
    <name evidence="1" type="ORF">FHS22_000636</name>
</gene>
<dbReference type="PANTHER" id="PTHR39550:SF1">
    <property type="entry name" value="SLL0658 PROTEIN"/>
    <property type="match status" value="1"/>
</dbReference>
<dbReference type="AlphaFoldDB" id="A0A841CZ63"/>
<comment type="caution">
    <text evidence="1">The sequence shown here is derived from an EMBL/GenBank/DDBJ whole genome shotgun (WGS) entry which is preliminary data.</text>
</comment>
<protein>
    <submittedName>
        <fullName evidence="1">Putative nucleic acid-binding protein</fullName>
    </submittedName>
</protein>
<proteinExistence type="predicted"/>
<dbReference type="Pfam" id="PF11848">
    <property type="entry name" value="DUF3368"/>
    <property type="match status" value="1"/>
</dbReference>
<evidence type="ECO:0000313" key="2">
    <source>
        <dbReference type="Proteomes" id="UP000562352"/>
    </source>
</evidence>
<dbReference type="PANTHER" id="PTHR39550">
    <property type="entry name" value="SLL0658 PROTEIN"/>
    <property type="match status" value="1"/>
</dbReference>
<dbReference type="Proteomes" id="UP000562352">
    <property type="component" value="Unassembled WGS sequence"/>
</dbReference>
<dbReference type="RefSeq" id="WP_184938176.1">
    <property type="nucleotide sequence ID" value="NZ_BAAAWZ010000001.1"/>
</dbReference>
<keyword evidence="2" id="KW-1185">Reference proteome</keyword>
<evidence type="ECO:0000313" key="1">
    <source>
        <dbReference type="EMBL" id="MBB5961398.1"/>
    </source>
</evidence>
<organism evidence="1 2">
    <name type="scientific">Planomonospora venezuelensis</name>
    <dbReference type="NCBI Taxonomy" id="1999"/>
    <lineage>
        <taxon>Bacteria</taxon>
        <taxon>Bacillati</taxon>
        <taxon>Actinomycetota</taxon>
        <taxon>Actinomycetes</taxon>
        <taxon>Streptosporangiales</taxon>
        <taxon>Streptosporangiaceae</taxon>
        <taxon>Planomonospora</taxon>
    </lineage>
</organism>
<name>A0A841CZ63_PLAVE</name>
<sequence length="182" mass="20059">MTPSSDALVFDTGPLRHFAVNGWLGVLKFLAGDRPVIVPESVEHELKNQVHDHPALHQVLDAGWISVDRSNDMSFLIAFAAYEQRLVANGRNRGECGVLALGKTRGFEIVVDDSVPRTIAEEESIRVTATLPLLCSAIREGQLTLPMVEALADDLISGEYFLPFGPGGFRRWAQEEGLIEYE</sequence>